<keyword evidence="2" id="KW-0378">Hydrolase</keyword>
<dbReference type="InterPro" id="IPR000073">
    <property type="entry name" value="AB_hydrolase_1"/>
</dbReference>
<dbReference type="AlphaFoldDB" id="A0A6A6QH72"/>
<name>A0A6A6QH72_9PEZI</name>
<proteinExistence type="predicted"/>
<evidence type="ECO:0000313" key="3">
    <source>
        <dbReference type="Proteomes" id="UP000799750"/>
    </source>
</evidence>
<keyword evidence="3" id="KW-1185">Reference proteome</keyword>
<evidence type="ECO:0000259" key="1">
    <source>
        <dbReference type="Pfam" id="PF12697"/>
    </source>
</evidence>
<gene>
    <name evidence="2" type="ORF">BU16DRAFT_574539</name>
</gene>
<organism evidence="2 3">
    <name type="scientific">Lophium mytilinum</name>
    <dbReference type="NCBI Taxonomy" id="390894"/>
    <lineage>
        <taxon>Eukaryota</taxon>
        <taxon>Fungi</taxon>
        <taxon>Dikarya</taxon>
        <taxon>Ascomycota</taxon>
        <taxon>Pezizomycotina</taxon>
        <taxon>Dothideomycetes</taxon>
        <taxon>Pleosporomycetidae</taxon>
        <taxon>Mytilinidiales</taxon>
        <taxon>Mytilinidiaceae</taxon>
        <taxon>Lophium</taxon>
    </lineage>
</organism>
<dbReference type="Gene3D" id="3.40.50.1820">
    <property type="entry name" value="alpha/beta hydrolase"/>
    <property type="match status" value="1"/>
</dbReference>
<dbReference type="InterPro" id="IPR029058">
    <property type="entry name" value="AB_hydrolase_fold"/>
</dbReference>
<dbReference type="OrthoDB" id="1263307at2759"/>
<feature type="domain" description="AB hydrolase-1" evidence="1">
    <location>
        <begin position="11"/>
        <end position="247"/>
    </location>
</feature>
<dbReference type="InterPro" id="IPR052897">
    <property type="entry name" value="Sec-Metab_Biosynth_Hydrolase"/>
</dbReference>
<sequence>MSSPTPPLPTIVLVHGAWHTPAAYTPFISALSAAGFTVHCPPLPSCSNTRPPPATFPDDVATVRTLVDSLLATGESVAMVMHSYGGAVGTSAITGLSTAARTAVGKPGGVVQLIYLCAYMLEAGTSIWDIVRAAQFEEIFHEHVEVAEDGSTFPRDPELMFFNDVKDAAVVEKGVAGLVRFPMSAMEVKVEGEAWREVPSTYVYTSEDYGVPGVYQGIMMERVKGRGVEVREVRVESGHSVFLRTGEMVGVVRAACGLDG</sequence>
<dbReference type="Proteomes" id="UP000799750">
    <property type="component" value="Unassembled WGS sequence"/>
</dbReference>
<dbReference type="PANTHER" id="PTHR37017">
    <property type="entry name" value="AB HYDROLASE-1 DOMAIN-CONTAINING PROTEIN-RELATED"/>
    <property type="match status" value="1"/>
</dbReference>
<dbReference type="GO" id="GO:0016787">
    <property type="term" value="F:hydrolase activity"/>
    <property type="evidence" value="ECO:0007669"/>
    <property type="project" value="UniProtKB-KW"/>
</dbReference>
<reference evidence="2" key="1">
    <citation type="journal article" date="2020" name="Stud. Mycol.">
        <title>101 Dothideomycetes genomes: a test case for predicting lifestyles and emergence of pathogens.</title>
        <authorList>
            <person name="Haridas S."/>
            <person name="Albert R."/>
            <person name="Binder M."/>
            <person name="Bloem J."/>
            <person name="Labutti K."/>
            <person name="Salamov A."/>
            <person name="Andreopoulos B."/>
            <person name="Baker S."/>
            <person name="Barry K."/>
            <person name="Bills G."/>
            <person name="Bluhm B."/>
            <person name="Cannon C."/>
            <person name="Castanera R."/>
            <person name="Culley D."/>
            <person name="Daum C."/>
            <person name="Ezra D."/>
            <person name="Gonzalez J."/>
            <person name="Henrissat B."/>
            <person name="Kuo A."/>
            <person name="Liang C."/>
            <person name="Lipzen A."/>
            <person name="Lutzoni F."/>
            <person name="Magnuson J."/>
            <person name="Mondo S."/>
            <person name="Nolan M."/>
            <person name="Ohm R."/>
            <person name="Pangilinan J."/>
            <person name="Park H.-J."/>
            <person name="Ramirez L."/>
            <person name="Alfaro M."/>
            <person name="Sun H."/>
            <person name="Tritt A."/>
            <person name="Yoshinaga Y."/>
            <person name="Zwiers L.-H."/>
            <person name="Turgeon B."/>
            <person name="Goodwin S."/>
            <person name="Spatafora J."/>
            <person name="Crous P."/>
            <person name="Grigoriev I."/>
        </authorList>
    </citation>
    <scope>NUCLEOTIDE SEQUENCE</scope>
    <source>
        <strain evidence="2">CBS 269.34</strain>
    </source>
</reference>
<protein>
    <submittedName>
        <fullName evidence="2">Alpha/beta-hydrolase</fullName>
    </submittedName>
</protein>
<dbReference type="SUPFAM" id="SSF53474">
    <property type="entry name" value="alpha/beta-Hydrolases"/>
    <property type="match status" value="1"/>
</dbReference>
<dbReference type="Pfam" id="PF12697">
    <property type="entry name" value="Abhydrolase_6"/>
    <property type="match status" value="1"/>
</dbReference>
<dbReference type="EMBL" id="MU004195">
    <property type="protein sequence ID" value="KAF2491386.1"/>
    <property type="molecule type" value="Genomic_DNA"/>
</dbReference>
<accession>A0A6A6QH72</accession>
<dbReference type="PANTHER" id="PTHR37017:SF10">
    <property type="entry name" value="AB HYDROLASE-1 DOMAIN-CONTAINING PROTEIN"/>
    <property type="match status" value="1"/>
</dbReference>
<evidence type="ECO:0000313" key="2">
    <source>
        <dbReference type="EMBL" id="KAF2491386.1"/>
    </source>
</evidence>